<feature type="compositionally biased region" description="Basic residues" evidence="1">
    <location>
        <begin position="177"/>
        <end position="188"/>
    </location>
</feature>
<evidence type="ECO:0000256" key="1">
    <source>
        <dbReference type="SAM" id="MobiDB-lite"/>
    </source>
</evidence>
<keyword evidence="3" id="KW-1185">Reference proteome</keyword>
<feature type="region of interest" description="Disordered" evidence="1">
    <location>
        <begin position="49"/>
        <end position="118"/>
    </location>
</feature>
<reference evidence="2" key="1">
    <citation type="submission" date="2023-04" db="EMBL/GenBank/DDBJ databases">
        <title>Phytophthora fragariaefolia NBRC 109709.</title>
        <authorList>
            <person name="Ichikawa N."/>
            <person name="Sato H."/>
            <person name="Tonouchi N."/>
        </authorList>
    </citation>
    <scope>NUCLEOTIDE SEQUENCE</scope>
    <source>
        <strain evidence="2">NBRC 109709</strain>
    </source>
</reference>
<organism evidence="2 3">
    <name type="scientific">Phytophthora fragariaefolia</name>
    <dbReference type="NCBI Taxonomy" id="1490495"/>
    <lineage>
        <taxon>Eukaryota</taxon>
        <taxon>Sar</taxon>
        <taxon>Stramenopiles</taxon>
        <taxon>Oomycota</taxon>
        <taxon>Peronosporomycetes</taxon>
        <taxon>Peronosporales</taxon>
        <taxon>Peronosporaceae</taxon>
        <taxon>Phytophthora</taxon>
    </lineage>
</organism>
<feature type="compositionally biased region" description="Acidic residues" evidence="1">
    <location>
        <begin position="151"/>
        <end position="161"/>
    </location>
</feature>
<name>A0A9W6U176_9STRA</name>
<feature type="region of interest" description="Disordered" evidence="1">
    <location>
        <begin position="148"/>
        <end position="201"/>
    </location>
</feature>
<evidence type="ECO:0000313" key="2">
    <source>
        <dbReference type="EMBL" id="GMF23221.1"/>
    </source>
</evidence>
<sequence length="201" mass="21329">MRHVSSIENKQSLDTDDINDIPDGSEIYIKRVTGAKLFVASEQAAKLAEGNTSGVELLTKLDDDDSETDATGRHAPANSQGSWETDSEDTLSKPKDNGSVVEIDNGDTACADGSMQGTSLHADDEYERAAFDVVDGDIAVGDDVTLANANGEDEGTADNGDDTAGSVGKIMNVPSKSKAKGKAKKKPRIERDGPIGRWHRH</sequence>
<dbReference type="EMBL" id="BSXT01000278">
    <property type="protein sequence ID" value="GMF23221.1"/>
    <property type="molecule type" value="Genomic_DNA"/>
</dbReference>
<accession>A0A9W6U176</accession>
<protein>
    <submittedName>
        <fullName evidence="2">Unnamed protein product</fullName>
    </submittedName>
</protein>
<gene>
    <name evidence="2" type="ORF">Pfra01_000362200</name>
</gene>
<dbReference type="AlphaFoldDB" id="A0A9W6U176"/>
<feature type="region of interest" description="Disordered" evidence="1">
    <location>
        <begin position="1"/>
        <end position="23"/>
    </location>
</feature>
<dbReference type="Proteomes" id="UP001165121">
    <property type="component" value="Unassembled WGS sequence"/>
</dbReference>
<dbReference type="OrthoDB" id="126823at2759"/>
<proteinExistence type="predicted"/>
<evidence type="ECO:0000313" key="3">
    <source>
        <dbReference type="Proteomes" id="UP001165121"/>
    </source>
</evidence>
<comment type="caution">
    <text evidence="2">The sequence shown here is derived from an EMBL/GenBank/DDBJ whole genome shotgun (WGS) entry which is preliminary data.</text>
</comment>
<feature type="compositionally biased region" description="Polar residues" evidence="1">
    <location>
        <begin position="1"/>
        <end position="12"/>
    </location>
</feature>